<dbReference type="Pfam" id="PF00069">
    <property type="entry name" value="Pkinase"/>
    <property type="match status" value="1"/>
</dbReference>
<dbReference type="VEuPathDB" id="FungiDB:SAPIO_CDS7113"/>
<accession>A0A084G151</accession>
<evidence type="ECO:0000313" key="13">
    <source>
        <dbReference type="Proteomes" id="UP000028545"/>
    </source>
</evidence>
<feature type="compositionally biased region" description="Basic residues" evidence="10">
    <location>
        <begin position="258"/>
        <end position="269"/>
    </location>
</feature>
<evidence type="ECO:0000256" key="5">
    <source>
        <dbReference type="ARBA" id="ARBA00022777"/>
    </source>
</evidence>
<dbReference type="InterPro" id="IPR008271">
    <property type="entry name" value="Ser/Thr_kinase_AS"/>
</dbReference>
<protein>
    <recommendedName>
        <fullName evidence="1">non-specific serine/threonine protein kinase</fullName>
        <ecNumber evidence="1">2.7.11.1</ecNumber>
    </recommendedName>
</protein>
<evidence type="ECO:0000256" key="3">
    <source>
        <dbReference type="ARBA" id="ARBA00022679"/>
    </source>
</evidence>
<organism evidence="12 13">
    <name type="scientific">Pseudallescheria apiosperma</name>
    <name type="common">Scedosporium apiospermum</name>
    <dbReference type="NCBI Taxonomy" id="563466"/>
    <lineage>
        <taxon>Eukaryota</taxon>
        <taxon>Fungi</taxon>
        <taxon>Dikarya</taxon>
        <taxon>Ascomycota</taxon>
        <taxon>Pezizomycotina</taxon>
        <taxon>Sordariomycetes</taxon>
        <taxon>Hypocreomycetidae</taxon>
        <taxon>Microascales</taxon>
        <taxon>Microascaceae</taxon>
        <taxon>Scedosporium</taxon>
    </lineage>
</organism>
<dbReference type="OrthoDB" id="6513151at2759"/>
<keyword evidence="4 9" id="KW-0547">Nucleotide-binding</keyword>
<evidence type="ECO:0000256" key="10">
    <source>
        <dbReference type="SAM" id="MobiDB-lite"/>
    </source>
</evidence>
<proteinExistence type="predicted"/>
<comment type="caution">
    <text evidence="12">The sequence shown here is derived from an EMBL/GenBank/DDBJ whole genome shotgun (WGS) entry which is preliminary data.</text>
</comment>
<dbReference type="SUPFAM" id="SSF56112">
    <property type="entry name" value="Protein kinase-like (PK-like)"/>
    <property type="match status" value="1"/>
</dbReference>
<comment type="catalytic activity">
    <reaction evidence="7">
        <text>L-threonyl-[protein] + ATP = O-phospho-L-threonyl-[protein] + ADP + H(+)</text>
        <dbReference type="Rhea" id="RHEA:46608"/>
        <dbReference type="Rhea" id="RHEA-COMP:11060"/>
        <dbReference type="Rhea" id="RHEA-COMP:11605"/>
        <dbReference type="ChEBI" id="CHEBI:15378"/>
        <dbReference type="ChEBI" id="CHEBI:30013"/>
        <dbReference type="ChEBI" id="CHEBI:30616"/>
        <dbReference type="ChEBI" id="CHEBI:61977"/>
        <dbReference type="ChEBI" id="CHEBI:456216"/>
        <dbReference type="EC" id="2.7.11.1"/>
    </reaction>
</comment>
<dbReference type="GO" id="GO:0006808">
    <property type="term" value="P:regulation of nitrogen utilization"/>
    <property type="evidence" value="ECO:0007669"/>
    <property type="project" value="EnsemblFungi"/>
</dbReference>
<dbReference type="Proteomes" id="UP000028545">
    <property type="component" value="Unassembled WGS sequence"/>
</dbReference>
<evidence type="ECO:0000256" key="4">
    <source>
        <dbReference type="ARBA" id="ARBA00022741"/>
    </source>
</evidence>
<evidence type="ECO:0000256" key="7">
    <source>
        <dbReference type="ARBA" id="ARBA00047899"/>
    </source>
</evidence>
<dbReference type="GO" id="GO:0000122">
    <property type="term" value="P:negative regulation of transcription by RNA polymerase II"/>
    <property type="evidence" value="ECO:0007669"/>
    <property type="project" value="EnsemblFungi"/>
</dbReference>
<feature type="region of interest" description="Disordered" evidence="10">
    <location>
        <begin position="121"/>
        <end position="332"/>
    </location>
</feature>
<feature type="compositionally biased region" description="Polar residues" evidence="10">
    <location>
        <begin position="162"/>
        <end position="171"/>
    </location>
</feature>
<dbReference type="PROSITE" id="PS50011">
    <property type="entry name" value="PROTEIN_KINASE_DOM"/>
    <property type="match status" value="1"/>
</dbReference>
<evidence type="ECO:0000256" key="1">
    <source>
        <dbReference type="ARBA" id="ARBA00012513"/>
    </source>
</evidence>
<feature type="compositionally biased region" description="Basic and acidic residues" evidence="10">
    <location>
        <begin position="312"/>
        <end position="330"/>
    </location>
</feature>
<dbReference type="PANTHER" id="PTHR24343">
    <property type="entry name" value="SERINE/THREONINE KINASE"/>
    <property type="match status" value="1"/>
</dbReference>
<dbReference type="AlphaFoldDB" id="A0A084G151"/>
<dbReference type="OMA" id="PWKVPRM"/>
<dbReference type="PANTHER" id="PTHR24343:SF137">
    <property type="entry name" value="SERINE_THREONINE-PROTEIN KINASE HRK1"/>
    <property type="match status" value="1"/>
</dbReference>
<feature type="binding site" evidence="9">
    <location>
        <position position="418"/>
    </location>
    <ligand>
        <name>ATP</name>
        <dbReference type="ChEBI" id="CHEBI:30616"/>
    </ligand>
</feature>
<dbReference type="InterPro" id="IPR011009">
    <property type="entry name" value="Kinase-like_dom_sf"/>
</dbReference>
<feature type="compositionally biased region" description="Basic and acidic residues" evidence="10">
    <location>
        <begin position="648"/>
        <end position="658"/>
    </location>
</feature>
<dbReference type="RefSeq" id="XP_016640862.1">
    <property type="nucleotide sequence ID" value="XM_016789035.1"/>
</dbReference>
<keyword evidence="13" id="KW-1185">Reference proteome</keyword>
<reference evidence="12 13" key="1">
    <citation type="journal article" date="2014" name="Genome Announc.">
        <title>Draft genome sequence of the pathogenic fungus Scedosporium apiospermum.</title>
        <authorList>
            <person name="Vandeputte P."/>
            <person name="Ghamrawi S."/>
            <person name="Rechenmann M."/>
            <person name="Iltis A."/>
            <person name="Giraud S."/>
            <person name="Fleury M."/>
            <person name="Thornton C."/>
            <person name="Delhaes L."/>
            <person name="Meyer W."/>
            <person name="Papon N."/>
            <person name="Bouchara J.P."/>
        </authorList>
    </citation>
    <scope>NUCLEOTIDE SEQUENCE [LARGE SCALE GENOMIC DNA]</scope>
    <source>
        <strain evidence="12 13">IHEM 14462</strain>
    </source>
</reference>
<dbReference type="InterPro" id="IPR017441">
    <property type="entry name" value="Protein_kinase_ATP_BS"/>
</dbReference>
<feature type="domain" description="Protein kinase" evidence="11">
    <location>
        <begin position="390"/>
        <end position="724"/>
    </location>
</feature>
<feature type="region of interest" description="Disordered" evidence="10">
    <location>
        <begin position="345"/>
        <end position="381"/>
    </location>
</feature>
<keyword evidence="5" id="KW-0418">Kinase</keyword>
<dbReference type="Gene3D" id="1.10.510.10">
    <property type="entry name" value="Transferase(Phosphotransferase) domain 1"/>
    <property type="match status" value="2"/>
</dbReference>
<keyword evidence="3" id="KW-0808">Transferase</keyword>
<dbReference type="KEGG" id="sapo:SAPIO_CDS7113"/>
<evidence type="ECO:0000313" key="12">
    <source>
        <dbReference type="EMBL" id="KEZ41063.1"/>
    </source>
</evidence>
<keyword evidence="6 9" id="KW-0067">ATP-binding</keyword>
<dbReference type="GO" id="GO:0005829">
    <property type="term" value="C:cytosol"/>
    <property type="evidence" value="ECO:0007669"/>
    <property type="project" value="TreeGrafter"/>
</dbReference>
<evidence type="ECO:0000259" key="11">
    <source>
        <dbReference type="PROSITE" id="PS50011"/>
    </source>
</evidence>
<name>A0A084G151_PSEDA</name>
<keyword evidence="2" id="KW-0723">Serine/threonine-protein kinase</keyword>
<evidence type="ECO:0000256" key="8">
    <source>
        <dbReference type="ARBA" id="ARBA00048679"/>
    </source>
</evidence>
<dbReference type="SMART" id="SM00220">
    <property type="entry name" value="S_TKc"/>
    <property type="match status" value="1"/>
</dbReference>
<feature type="region of interest" description="Disordered" evidence="10">
    <location>
        <begin position="634"/>
        <end position="680"/>
    </location>
</feature>
<evidence type="ECO:0000256" key="6">
    <source>
        <dbReference type="ARBA" id="ARBA00022840"/>
    </source>
</evidence>
<feature type="compositionally biased region" description="Polar residues" evidence="10">
    <location>
        <begin position="190"/>
        <end position="201"/>
    </location>
</feature>
<gene>
    <name evidence="12" type="ORF">SAPIO_CDS7113</name>
</gene>
<dbReference type="PROSITE" id="PS00108">
    <property type="entry name" value="PROTEIN_KINASE_ST"/>
    <property type="match status" value="1"/>
</dbReference>
<feature type="compositionally biased region" description="Low complexity" evidence="10">
    <location>
        <begin position="216"/>
        <end position="228"/>
    </location>
</feature>
<dbReference type="EC" id="2.7.11.1" evidence="1"/>
<sequence length="766" mass="84377">MSVPYPRTSDDAPRVARAQEPPAGPHDQHDQHAVHFAPTVEEISPAVVENNLPPAIVSAPIQAPAPGQFDFCRDFPKERRLSHFHFEPVSLPASRTTSVEGSPTKAHHEEMISSVNAVNRPHQAMQSPPLTPAATAGYPDFPDKQLSPNSERVHELREPQMITPQHSSSVEEPPRQSNERMVTIRPKPQPRQSYGSHPSGDTSEDHKAHRKGIFSLGGDAAGGLASASRDVSPSRASELYSRPVTPSAGEVDGPYAAKNRRPQAQHASKRSVSPRFRFKDRTESRSASSCSHAHHGSEKRQHGPARSSLKAPGDDATRTDTTRSFGKDGKTGSFATLKRFFKRAVSGESNKRATSPTARSSKKAGRKSPSPLGGETAPFSDDHLLESKYGKIDRVLGSGAGGSVMLMKRDDGRAFAVKEFRQRQARESKRRYTKKITAEFCVASALHHSNIIETMDIVEVRDRWFQVMEFAPYDLFSIVMSGKMSREEVTCCWLQLLSGVTYLHSCGVAHRDLKLDNVVVTNGGIMKIIDFGSAHVFQYPHETAIHYAEGVVGSDPYMAPEVYDPHTKAYDPRLSDIWSLGIIFCCMTLKRFPWRIPAVTQDKSFRLFASAPSAGHDPKHLLLESKSAVSLSKLKLSSPDSNPASPDSQDRGGREREGGGANGEAKQRSQSQGAEATERREIISGPWRILRQLPRESRNIIWRMLEVDPKKRAKMEEIIRDPWVADTVICRETPLGQVIQAPGHKHTLIVAAPPSNGQDAAKKNAV</sequence>
<dbReference type="GO" id="GO:0004674">
    <property type="term" value="F:protein serine/threonine kinase activity"/>
    <property type="evidence" value="ECO:0007669"/>
    <property type="project" value="UniProtKB-KW"/>
</dbReference>
<dbReference type="HOGENOM" id="CLU_000288_82_1_1"/>
<evidence type="ECO:0000256" key="9">
    <source>
        <dbReference type="PROSITE-ProRule" id="PRU10141"/>
    </source>
</evidence>
<dbReference type="InterPro" id="IPR000719">
    <property type="entry name" value="Prot_kinase_dom"/>
</dbReference>
<feature type="compositionally biased region" description="Low complexity" evidence="10">
    <location>
        <begin position="634"/>
        <end position="647"/>
    </location>
</feature>
<dbReference type="GeneID" id="27726185"/>
<dbReference type="EMBL" id="JOWA01000110">
    <property type="protein sequence ID" value="KEZ41063.1"/>
    <property type="molecule type" value="Genomic_DNA"/>
</dbReference>
<evidence type="ECO:0000256" key="2">
    <source>
        <dbReference type="ARBA" id="ARBA00022527"/>
    </source>
</evidence>
<feature type="region of interest" description="Disordered" evidence="10">
    <location>
        <begin position="1"/>
        <end position="35"/>
    </location>
</feature>
<dbReference type="GO" id="GO:0005524">
    <property type="term" value="F:ATP binding"/>
    <property type="evidence" value="ECO:0007669"/>
    <property type="project" value="UniProtKB-UniRule"/>
</dbReference>
<comment type="catalytic activity">
    <reaction evidence="8">
        <text>L-seryl-[protein] + ATP = O-phospho-L-seryl-[protein] + ADP + H(+)</text>
        <dbReference type="Rhea" id="RHEA:17989"/>
        <dbReference type="Rhea" id="RHEA-COMP:9863"/>
        <dbReference type="Rhea" id="RHEA-COMP:11604"/>
        <dbReference type="ChEBI" id="CHEBI:15378"/>
        <dbReference type="ChEBI" id="CHEBI:29999"/>
        <dbReference type="ChEBI" id="CHEBI:30616"/>
        <dbReference type="ChEBI" id="CHEBI:83421"/>
        <dbReference type="ChEBI" id="CHEBI:456216"/>
        <dbReference type="EC" id="2.7.11.1"/>
    </reaction>
</comment>
<dbReference type="PROSITE" id="PS00107">
    <property type="entry name" value="PROTEIN_KINASE_ATP"/>
    <property type="match status" value="1"/>
</dbReference>